<sequence>MAHGWAKAHGGALPSTREEKREFKELLKGRIIAMDEDNYREAIDASFKVFAPQGIILNKNCNMLVISTSLLIPPANPMLLPSRYRFAKDN</sequence>
<keyword evidence="2" id="KW-1185">Reference proteome</keyword>
<dbReference type="AlphaFoldDB" id="A0AAV5L7I6"/>
<dbReference type="Proteomes" id="UP001054252">
    <property type="component" value="Unassembled WGS sequence"/>
</dbReference>
<protein>
    <submittedName>
        <fullName evidence="1">Uncharacterized protein</fullName>
    </submittedName>
</protein>
<accession>A0AAV5L7I6</accession>
<comment type="caution">
    <text evidence="1">The sequence shown here is derived from an EMBL/GenBank/DDBJ whole genome shotgun (WGS) entry which is preliminary data.</text>
</comment>
<evidence type="ECO:0000313" key="1">
    <source>
        <dbReference type="EMBL" id="GKV33155.1"/>
    </source>
</evidence>
<gene>
    <name evidence="1" type="ORF">SLEP1_g41690</name>
</gene>
<evidence type="ECO:0000313" key="2">
    <source>
        <dbReference type="Proteomes" id="UP001054252"/>
    </source>
</evidence>
<proteinExistence type="predicted"/>
<reference evidence="1 2" key="1">
    <citation type="journal article" date="2021" name="Commun. Biol.">
        <title>The genome of Shorea leprosula (Dipterocarpaceae) highlights the ecological relevance of drought in aseasonal tropical rainforests.</title>
        <authorList>
            <person name="Ng K.K.S."/>
            <person name="Kobayashi M.J."/>
            <person name="Fawcett J.A."/>
            <person name="Hatakeyama M."/>
            <person name="Paape T."/>
            <person name="Ng C.H."/>
            <person name="Ang C.C."/>
            <person name="Tnah L.H."/>
            <person name="Lee C.T."/>
            <person name="Nishiyama T."/>
            <person name="Sese J."/>
            <person name="O'Brien M.J."/>
            <person name="Copetti D."/>
            <person name="Mohd Noor M.I."/>
            <person name="Ong R.C."/>
            <person name="Putra M."/>
            <person name="Sireger I.Z."/>
            <person name="Indrioko S."/>
            <person name="Kosugi Y."/>
            <person name="Izuno A."/>
            <person name="Isagi Y."/>
            <person name="Lee S.L."/>
            <person name="Shimizu K.K."/>
        </authorList>
    </citation>
    <scope>NUCLEOTIDE SEQUENCE [LARGE SCALE GENOMIC DNA]</scope>
    <source>
        <strain evidence="1">214</strain>
    </source>
</reference>
<dbReference type="EMBL" id="BPVZ01000099">
    <property type="protein sequence ID" value="GKV33155.1"/>
    <property type="molecule type" value="Genomic_DNA"/>
</dbReference>
<name>A0AAV5L7I6_9ROSI</name>
<organism evidence="1 2">
    <name type="scientific">Rubroshorea leprosula</name>
    <dbReference type="NCBI Taxonomy" id="152421"/>
    <lineage>
        <taxon>Eukaryota</taxon>
        <taxon>Viridiplantae</taxon>
        <taxon>Streptophyta</taxon>
        <taxon>Embryophyta</taxon>
        <taxon>Tracheophyta</taxon>
        <taxon>Spermatophyta</taxon>
        <taxon>Magnoliopsida</taxon>
        <taxon>eudicotyledons</taxon>
        <taxon>Gunneridae</taxon>
        <taxon>Pentapetalae</taxon>
        <taxon>rosids</taxon>
        <taxon>malvids</taxon>
        <taxon>Malvales</taxon>
        <taxon>Dipterocarpaceae</taxon>
        <taxon>Rubroshorea</taxon>
    </lineage>
</organism>